<dbReference type="RefSeq" id="WP_407051608.1">
    <property type="nucleotide sequence ID" value="NZ_CP158568.1"/>
</dbReference>
<evidence type="ECO:0000313" key="6">
    <source>
        <dbReference type="EMBL" id="XBY46514.1"/>
    </source>
</evidence>
<keyword evidence="2" id="KW-0479">Metal-binding</keyword>
<dbReference type="PANTHER" id="PTHR33337">
    <property type="entry name" value="GFA DOMAIN-CONTAINING PROTEIN"/>
    <property type="match status" value="1"/>
</dbReference>
<gene>
    <name evidence="6" type="ORF">ABS361_10060</name>
</gene>
<dbReference type="PANTHER" id="PTHR33337:SF40">
    <property type="entry name" value="CENP-V_GFA DOMAIN-CONTAINING PROTEIN-RELATED"/>
    <property type="match status" value="1"/>
</dbReference>
<dbReference type="GO" id="GO:0016846">
    <property type="term" value="F:carbon-sulfur lyase activity"/>
    <property type="evidence" value="ECO:0007669"/>
    <property type="project" value="InterPro"/>
</dbReference>
<keyword evidence="4" id="KW-0456">Lyase</keyword>
<reference evidence="6" key="1">
    <citation type="submission" date="2024-06" db="EMBL/GenBank/DDBJ databases">
        <title>Methylostella associata gen. nov., sp. nov., a novel Ancalomicrobiaceae-affiliated facultatively methylotrophic bacteria that feed on methanotrophs of the genus Methylococcus.</title>
        <authorList>
            <person name="Saltykova V."/>
            <person name="Danilova O.V."/>
            <person name="Oshkin I.Y."/>
            <person name="Belova S.E."/>
            <person name="Pimenov N.V."/>
            <person name="Dedysh S.N."/>
        </authorList>
    </citation>
    <scope>NUCLEOTIDE SEQUENCE</scope>
    <source>
        <strain evidence="6">S20</strain>
    </source>
</reference>
<dbReference type="InterPro" id="IPR006913">
    <property type="entry name" value="CENP-V/GFA"/>
</dbReference>
<proteinExistence type="inferred from homology"/>
<keyword evidence="3" id="KW-0862">Zinc</keyword>
<evidence type="ECO:0000256" key="3">
    <source>
        <dbReference type="ARBA" id="ARBA00022833"/>
    </source>
</evidence>
<dbReference type="InterPro" id="IPR011057">
    <property type="entry name" value="Mss4-like_sf"/>
</dbReference>
<dbReference type="PROSITE" id="PS51891">
    <property type="entry name" value="CENP_V_GFA"/>
    <property type="match status" value="1"/>
</dbReference>
<dbReference type="AlphaFoldDB" id="A0AAU7XHE9"/>
<evidence type="ECO:0000256" key="2">
    <source>
        <dbReference type="ARBA" id="ARBA00022723"/>
    </source>
</evidence>
<dbReference type="EMBL" id="CP158568">
    <property type="protein sequence ID" value="XBY46514.1"/>
    <property type="molecule type" value="Genomic_DNA"/>
</dbReference>
<protein>
    <submittedName>
        <fullName evidence="6">GFA family protein</fullName>
    </submittedName>
</protein>
<dbReference type="KEGG" id="mflg:ABS361_10060"/>
<feature type="domain" description="CENP-V/GFA" evidence="5">
    <location>
        <begin position="14"/>
        <end position="133"/>
    </location>
</feature>
<evidence type="ECO:0000256" key="4">
    <source>
        <dbReference type="ARBA" id="ARBA00023239"/>
    </source>
</evidence>
<accession>A0AAU7XHE9</accession>
<dbReference type="SUPFAM" id="SSF51316">
    <property type="entry name" value="Mss4-like"/>
    <property type="match status" value="1"/>
</dbReference>
<dbReference type="GO" id="GO:0046872">
    <property type="term" value="F:metal ion binding"/>
    <property type="evidence" value="ECO:0007669"/>
    <property type="project" value="UniProtKB-KW"/>
</dbReference>
<evidence type="ECO:0000256" key="1">
    <source>
        <dbReference type="ARBA" id="ARBA00005495"/>
    </source>
</evidence>
<sequence>MTTGTAGAQAPGKHEGAFPCGGCLCSGVRWRVRGALADVVACHCGQCHKTSGHFAAMTHAPLARFDLVEQASLAWYRSSPTVSRGFCRTCGGNLFWREDGADSIYITAGSIDGPSGLTTVAHIFCDVKGDYYDLPTDMPLYPEDL</sequence>
<name>A0AAU7XHE9_9HYPH</name>
<dbReference type="Pfam" id="PF04828">
    <property type="entry name" value="GFA"/>
    <property type="match status" value="1"/>
</dbReference>
<evidence type="ECO:0000259" key="5">
    <source>
        <dbReference type="PROSITE" id="PS51891"/>
    </source>
</evidence>
<organism evidence="6">
    <name type="scientific">Methyloraptor flagellatus</name>
    <dbReference type="NCBI Taxonomy" id="3162530"/>
    <lineage>
        <taxon>Bacteria</taxon>
        <taxon>Pseudomonadati</taxon>
        <taxon>Pseudomonadota</taxon>
        <taxon>Alphaproteobacteria</taxon>
        <taxon>Hyphomicrobiales</taxon>
        <taxon>Ancalomicrobiaceae</taxon>
        <taxon>Methyloraptor</taxon>
    </lineage>
</organism>
<comment type="similarity">
    <text evidence="1">Belongs to the Gfa family.</text>
</comment>
<dbReference type="Gene3D" id="3.90.1590.10">
    <property type="entry name" value="glutathione-dependent formaldehyde- activating enzyme (gfa)"/>
    <property type="match status" value="1"/>
</dbReference>